<dbReference type="PANTHER" id="PTHR37319">
    <property type="entry name" value="TRANSPOSASE"/>
    <property type="match status" value="1"/>
</dbReference>
<dbReference type="NCBIfam" id="NF033590">
    <property type="entry name" value="transpos_IS4_3"/>
    <property type="match status" value="1"/>
</dbReference>
<dbReference type="EMBL" id="JAFICZ010000001">
    <property type="protein sequence ID" value="MBP1290857.1"/>
    <property type="molecule type" value="Genomic_DNA"/>
</dbReference>
<evidence type="ECO:0000256" key="1">
    <source>
        <dbReference type="SAM" id="MobiDB-lite"/>
    </source>
</evidence>
<evidence type="ECO:0000313" key="3">
    <source>
        <dbReference type="EMBL" id="MBP1290857.1"/>
    </source>
</evidence>
<gene>
    <name evidence="3" type="ORF">JOH49_000610</name>
</gene>
<dbReference type="Pfam" id="PF01609">
    <property type="entry name" value="DDE_Tnp_1"/>
    <property type="match status" value="1"/>
</dbReference>
<dbReference type="SUPFAM" id="SSF53098">
    <property type="entry name" value="Ribonuclease H-like"/>
    <property type="match status" value="1"/>
</dbReference>
<dbReference type="PANTHER" id="PTHR37319:SF1">
    <property type="entry name" value="TRANSPOSASE TN5 DIMERISATION DOMAIN-CONTAINING PROTEIN"/>
    <property type="match status" value="1"/>
</dbReference>
<dbReference type="GO" id="GO:0004803">
    <property type="term" value="F:transposase activity"/>
    <property type="evidence" value="ECO:0007669"/>
    <property type="project" value="InterPro"/>
</dbReference>
<dbReference type="Gene3D" id="1.10.740.10">
    <property type="entry name" value="Transferase Inhibitor Protein From Tn5, Chain"/>
    <property type="match status" value="1"/>
</dbReference>
<comment type="caution">
    <text evidence="3">The sequence shown here is derived from an EMBL/GenBank/DDBJ whole genome shotgun (WGS) entry which is preliminary data.</text>
</comment>
<evidence type="ECO:0000313" key="4">
    <source>
        <dbReference type="Proteomes" id="UP000673383"/>
    </source>
</evidence>
<organism evidence="3 4">
    <name type="scientific">Bradyrhizobium elkanii</name>
    <dbReference type="NCBI Taxonomy" id="29448"/>
    <lineage>
        <taxon>Bacteria</taxon>
        <taxon>Pseudomonadati</taxon>
        <taxon>Pseudomonadota</taxon>
        <taxon>Alphaproteobacteria</taxon>
        <taxon>Hyphomicrobiales</taxon>
        <taxon>Nitrobacteraceae</taxon>
        <taxon>Bradyrhizobium</taxon>
    </lineage>
</organism>
<dbReference type="AlphaFoldDB" id="A0A8I2C2I3"/>
<dbReference type="InterPro" id="IPR054836">
    <property type="entry name" value="Tn5_transposase"/>
</dbReference>
<dbReference type="InterPro" id="IPR047768">
    <property type="entry name" value="Tn5p-like"/>
</dbReference>
<feature type="region of interest" description="Disordered" evidence="1">
    <location>
        <begin position="396"/>
        <end position="441"/>
    </location>
</feature>
<dbReference type="GO" id="GO:0003677">
    <property type="term" value="F:DNA binding"/>
    <property type="evidence" value="ECO:0007669"/>
    <property type="project" value="InterPro"/>
</dbReference>
<dbReference type="Gene3D" id="3.90.350.10">
    <property type="entry name" value="Transposase Inhibitor Protein From Tn5, Chain A, domain 1"/>
    <property type="match status" value="1"/>
</dbReference>
<dbReference type="InterPro" id="IPR014737">
    <property type="entry name" value="Transposase_Tn5-like_C"/>
</dbReference>
<feature type="compositionally biased region" description="Polar residues" evidence="1">
    <location>
        <begin position="409"/>
        <end position="421"/>
    </location>
</feature>
<sequence length="441" mass="48710">MVAGKTVCLRRLSRGDRALEVRFNRFLGHDKVTAERIIESWGDSTVAAVEGRHVLAIQDTSEIHFNTTPQRRRGLGEIGKGNNHGVLLHPLLAVDADDGSCLGLLSGQVWTRQGRRTTTHDARDLSDKESQRWISTAIAAKPLLTAAGTVTVLGDRESDIFALYASSAEQHFHVIARSMHDRKLADRTGLYEATDAMPVVDRRAIQLPARAARPARQAHLELRFGAIELARPQSKFLRHLPKSLPLAVVDVCEINAGPGAEPLHWRLITSHEIATVDDAWRIVEWYKQRWIIEQFFRVLKTQGLKLEDSQIGTADRLLKLVTIAAKAAVITIQLLQARDGGQQPIRVAFNDNEINALAALNRQLEARSKRLKNPHPPDSLTWAAWIIGRLGGWDGYPSSKPPGPSPSKMASNTSWPSQQDGASEICACPSAKAGTHNHRRA</sequence>
<proteinExistence type="predicted"/>
<evidence type="ECO:0000259" key="2">
    <source>
        <dbReference type="Pfam" id="PF01609"/>
    </source>
</evidence>
<reference evidence="3" key="1">
    <citation type="submission" date="2021-02" db="EMBL/GenBank/DDBJ databases">
        <title>Genomic Encyclopedia of Type Strains, Phase IV (KMG-V): Genome sequencing to study the core and pangenomes of soil and plant-associated prokaryotes.</title>
        <authorList>
            <person name="Whitman W."/>
        </authorList>
    </citation>
    <scope>NUCLEOTIDE SEQUENCE</scope>
    <source>
        <strain evidence="3">USDA 406</strain>
    </source>
</reference>
<protein>
    <recommendedName>
        <fullName evidence="2">Transposase IS4-like domain-containing protein</fullName>
    </recommendedName>
</protein>
<accession>A0A8I2C2I3</accession>
<dbReference type="GO" id="GO:0006313">
    <property type="term" value="P:DNA transposition"/>
    <property type="evidence" value="ECO:0007669"/>
    <property type="project" value="InterPro"/>
</dbReference>
<name>A0A8I2C2I3_BRAEL</name>
<dbReference type="InterPro" id="IPR002559">
    <property type="entry name" value="Transposase_11"/>
</dbReference>
<feature type="domain" description="Transposase IS4-like" evidence="2">
    <location>
        <begin position="143"/>
        <end position="324"/>
    </location>
</feature>
<dbReference type="Proteomes" id="UP000673383">
    <property type="component" value="Unassembled WGS sequence"/>
</dbReference>
<dbReference type="InterPro" id="IPR012337">
    <property type="entry name" value="RNaseH-like_sf"/>
</dbReference>
<dbReference type="RefSeq" id="WP_244980771.1">
    <property type="nucleotide sequence ID" value="NZ_JAFICZ010000001.1"/>
</dbReference>